<evidence type="ECO:0000313" key="2">
    <source>
        <dbReference type="EMBL" id="KKL85629.1"/>
    </source>
</evidence>
<organism evidence="2">
    <name type="scientific">marine sediment metagenome</name>
    <dbReference type="NCBI Taxonomy" id="412755"/>
    <lineage>
        <taxon>unclassified sequences</taxon>
        <taxon>metagenomes</taxon>
        <taxon>ecological metagenomes</taxon>
    </lineage>
</organism>
<dbReference type="EMBL" id="LAZR01021352">
    <property type="protein sequence ID" value="KKL85629.1"/>
    <property type="molecule type" value="Genomic_DNA"/>
</dbReference>
<proteinExistence type="predicted"/>
<gene>
    <name evidence="2" type="ORF">LCGC14_1952820</name>
</gene>
<accession>A0A0F9FGU9</accession>
<feature type="transmembrane region" description="Helical" evidence="1">
    <location>
        <begin position="60"/>
        <end position="80"/>
    </location>
</feature>
<reference evidence="2" key="1">
    <citation type="journal article" date="2015" name="Nature">
        <title>Complex archaea that bridge the gap between prokaryotes and eukaryotes.</title>
        <authorList>
            <person name="Spang A."/>
            <person name="Saw J.H."/>
            <person name="Jorgensen S.L."/>
            <person name="Zaremba-Niedzwiedzka K."/>
            <person name="Martijn J."/>
            <person name="Lind A.E."/>
            <person name="van Eijk R."/>
            <person name="Schleper C."/>
            <person name="Guy L."/>
            <person name="Ettema T.J."/>
        </authorList>
    </citation>
    <scope>NUCLEOTIDE SEQUENCE</scope>
</reference>
<evidence type="ECO:0000256" key="1">
    <source>
        <dbReference type="SAM" id="Phobius"/>
    </source>
</evidence>
<protein>
    <submittedName>
        <fullName evidence="2">Uncharacterized protein</fullName>
    </submittedName>
</protein>
<sequence length="97" mass="11052">MFFFRKKIKGVVLVTIGSFFLFASIISIYLTYNLVYRGYSIPAGVEDFELSPFHYFSAWVQQYGGSAIIGILCGLALIFYGNRYFLITKEFDDSAIT</sequence>
<keyword evidence="1" id="KW-0812">Transmembrane</keyword>
<comment type="caution">
    <text evidence="2">The sequence shown here is derived from an EMBL/GenBank/DDBJ whole genome shotgun (WGS) entry which is preliminary data.</text>
</comment>
<feature type="transmembrane region" description="Helical" evidence="1">
    <location>
        <begin position="12"/>
        <end position="32"/>
    </location>
</feature>
<keyword evidence="1" id="KW-0472">Membrane</keyword>
<keyword evidence="1" id="KW-1133">Transmembrane helix</keyword>
<dbReference type="AlphaFoldDB" id="A0A0F9FGU9"/>
<name>A0A0F9FGU9_9ZZZZ</name>